<evidence type="ECO:0000259" key="6">
    <source>
        <dbReference type="SMART" id="SM01019"/>
    </source>
</evidence>
<keyword evidence="3" id="KW-0238">DNA-binding</keyword>
<dbReference type="PANTHER" id="PTHR31140">
    <property type="entry name" value="B3 DOMAIN-CONTAINING TRANSCRIPTION FACTOR ABI3"/>
    <property type="match status" value="1"/>
</dbReference>
<dbReference type="SUPFAM" id="SSF101936">
    <property type="entry name" value="DNA-binding pseudobarrel domain"/>
    <property type="match status" value="1"/>
</dbReference>
<dbReference type="Pfam" id="PF02362">
    <property type="entry name" value="B3"/>
    <property type="match status" value="1"/>
</dbReference>
<dbReference type="GO" id="GO:0003677">
    <property type="term" value="F:DNA binding"/>
    <property type="evidence" value="ECO:0007669"/>
    <property type="project" value="UniProtKB-KW"/>
</dbReference>
<sequence>MEGEWKGGGAFLACCVLGAAAEEEERKREGGRRALAEGEFLRAVRGFGPSRRKKRSARQRRLVVGPFSPADAATAAPPAPSPANPVTGSEMDLGISDLYFDKEAEAHLPVLMAREGIYMCMEDMETSHMWTFKYRFWPNNKSRMYILENTGDFVKRHGLRLGDFVMLYRDDYRQRYVIRAQKASYRVAPSASAESAASRSGGAKDHLAAEVADCYAGYSDAYDDMCLAMDASFAFSADFTVGLPNGILDSPAALESVPSLGSIENLSLDDFS</sequence>
<evidence type="ECO:0000313" key="7">
    <source>
        <dbReference type="EMBL" id="CAA7405172.1"/>
    </source>
</evidence>
<evidence type="ECO:0000256" key="1">
    <source>
        <dbReference type="ARBA" id="ARBA00004123"/>
    </source>
</evidence>
<keyword evidence="4" id="KW-0804">Transcription</keyword>
<comment type="subcellular location">
    <subcellularLocation>
        <location evidence="1">Nucleus</location>
    </subcellularLocation>
</comment>
<dbReference type="AlphaFoldDB" id="A0A7I8L5W0"/>
<dbReference type="OrthoDB" id="757982at2759"/>
<gene>
    <name evidence="7" type="ORF">SI8410_11015850</name>
</gene>
<evidence type="ECO:0000313" key="8">
    <source>
        <dbReference type="Proteomes" id="UP000663760"/>
    </source>
</evidence>
<accession>A0A7I8L5W0</accession>
<reference evidence="7" key="1">
    <citation type="submission" date="2020-02" db="EMBL/GenBank/DDBJ databases">
        <authorList>
            <person name="Scholz U."/>
            <person name="Mascher M."/>
            <person name="Fiebig A."/>
        </authorList>
    </citation>
    <scope>NUCLEOTIDE SEQUENCE</scope>
</reference>
<dbReference type="GO" id="GO:0003700">
    <property type="term" value="F:DNA-binding transcription factor activity"/>
    <property type="evidence" value="ECO:0007669"/>
    <property type="project" value="InterPro"/>
</dbReference>
<dbReference type="Proteomes" id="UP000663760">
    <property type="component" value="Chromosome 11"/>
</dbReference>
<dbReference type="GO" id="GO:0005634">
    <property type="term" value="C:nucleus"/>
    <property type="evidence" value="ECO:0007669"/>
    <property type="project" value="UniProtKB-SubCell"/>
</dbReference>
<protein>
    <recommendedName>
        <fullName evidence="6">TF-B3 domain-containing protein</fullName>
    </recommendedName>
</protein>
<feature type="domain" description="TF-B3" evidence="6">
    <location>
        <begin position="100"/>
        <end position="184"/>
    </location>
</feature>
<evidence type="ECO:0000256" key="3">
    <source>
        <dbReference type="ARBA" id="ARBA00023125"/>
    </source>
</evidence>
<keyword evidence="5" id="KW-0539">Nucleus</keyword>
<keyword evidence="2" id="KW-0805">Transcription regulation</keyword>
<dbReference type="EMBL" id="LR746274">
    <property type="protein sequence ID" value="CAA7405172.1"/>
    <property type="molecule type" value="Genomic_DNA"/>
</dbReference>
<dbReference type="InterPro" id="IPR015300">
    <property type="entry name" value="DNA-bd_pseudobarrel_sf"/>
</dbReference>
<proteinExistence type="predicted"/>
<evidence type="ECO:0000256" key="4">
    <source>
        <dbReference type="ARBA" id="ARBA00023163"/>
    </source>
</evidence>
<dbReference type="PANTHER" id="PTHR31140:SF73">
    <property type="entry name" value="B3 DOMAIN-CONTAINING TRANSCRIPTION FACTOR FUS3"/>
    <property type="match status" value="1"/>
</dbReference>
<evidence type="ECO:0000256" key="2">
    <source>
        <dbReference type="ARBA" id="ARBA00023015"/>
    </source>
</evidence>
<dbReference type="InterPro" id="IPR044800">
    <property type="entry name" value="LEC2-like"/>
</dbReference>
<dbReference type="SMART" id="SM01019">
    <property type="entry name" value="B3"/>
    <property type="match status" value="1"/>
</dbReference>
<keyword evidence="8" id="KW-1185">Reference proteome</keyword>
<dbReference type="InterPro" id="IPR003340">
    <property type="entry name" value="B3_DNA-bd"/>
</dbReference>
<organism evidence="7 8">
    <name type="scientific">Spirodela intermedia</name>
    <name type="common">Intermediate duckweed</name>
    <dbReference type="NCBI Taxonomy" id="51605"/>
    <lineage>
        <taxon>Eukaryota</taxon>
        <taxon>Viridiplantae</taxon>
        <taxon>Streptophyta</taxon>
        <taxon>Embryophyta</taxon>
        <taxon>Tracheophyta</taxon>
        <taxon>Spermatophyta</taxon>
        <taxon>Magnoliopsida</taxon>
        <taxon>Liliopsida</taxon>
        <taxon>Araceae</taxon>
        <taxon>Lemnoideae</taxon>
        <taxon>Spirodela</taxon>
    </lineage>
</organism>
<evidence type="ECO:0000256" key="5">
    <source>
        <dbReference type="ARBA" id="ARBA00023242"/>
    </source>
</evidence>
<dbReference type="Gene3D" id="2.40.330.10">
    <property type="entry name" value="DNA-binding pseudobarrel domain"/>
    <property type="match status" value="1"/>
</dbReference>
<name>A0A7I8L5W0_SPIIN</name>